<dbReference type="PANTHER" id="PTHR10434:SF64">
    <property type="entry name" value="1-ACYL-SN-GLYCEROL-3-PHOSPHATE ACYLTRANSFERASE-RELATED"/>
    <property type="match status" value="1"/>
</dbReference>
<accession>A0A1X7L924</accession>
<keyword evidence="5 8" id="KW-0012">Acyltransferase</keyword>
<keyword evidence="6" id="KW-0812">Transmembrane</keyword>
<comment type="pathway">
    <text evidence="1">Lipid metabolism.</text>
</comment>
<gene>
    <name evidence="8" type="ORF">SAMN05660862_3712</name>
</gene>
<evidence type="ECO:0000259" key="7">
    <source>
        <dbReference type="SMART" id="SM00563"/>
    </source>
</evidence>
<evidence type="ECO:0000313" key="9">
    <source>
        <dbReference type="Proteomes" id="UP000192980"/>
    </source>
</evidence>
<dbReference type="GO" id="GO:0003841">
    <property type="term" value="F:1-acylglycerol-3-phosphate O-acyltransferase activity"/>
    <property type="evidence" value="ECO:0007669"/>
    <property type="project" value="TreeGrafter"/>
</dbReference>
<proteinExistence type="predicted"/>
<dbReference type="SUPFAM" id="SSF69593">
    <property type="entry name" value="Glycerol-3-phosphate (1)-acyltransferase"/>
    <property type="match status" value="1"/>
</dbReference>
<sequence>MHLYAYYGFVLFFFALAYPRLAFLARKPQKNYQRIAQIRRWISLSSLRLAGIRIQVLHQPDLDWSQNYIICPNHTSILDISILNYIVPPNFSFMGKVELLSNPVTRIFFKTIDIAVDRNSKVSSFKAFKQGDTLLKEGKSLVIFPEGKIDDEYPPIMHPFKAGPFRLATDNNKAILPVVIHNAWELLWDDGFRFGMKSGTLYLSILDPISPHLEGHEKDKDLADSVYKQMNFSWQMYNKS</sequence>
<dbReference type="Proteomes" id="UP000192980">
    <property type="component" value="Unassembled WGS sequence"/>
</dbReference>
<feature type="domain" description="Phospholipid/glycerol acyltransferase" evidence="7">
    <location>
        <begin position="68"/>
        <end position="183"/>
    </location>
</feature>
<evidence type="ECO:0000256" key="6">
    <source>
        <dbReference type="SAM" id="Phobius"/>
    </source>
</evidence>
<dbReference type="Pfam" id="PF01553">
    <property type="entry name" value="Acyltransferase"/>
    <property type="match status" value="1"/>
</dbReference>
<dbReference type="STRING" id="561061.SAMN05660862_3712"/>
<keyword evidence="4" id="KW-0443">Lipid metabolism</keyword>
<evidence type="ECO:0000256" key="3">
    <source>
        <dbReference type="ARBA" id="ARBA00022679"/>
    </source>
</evidence>
<dbReference type="GO" id="GO:0006654">
    <property type="term" value="P:phosphatidic acid biosynthetic process"/>
    <property type="evidence" value="ECO:0007669"/>
    <property type="project" value="TreeGrafter"/>
</dbReference>
<keyword evidence="6" id="KW-0472">Membrane</keyword>
<dbReference type="AlphaFoldDB" id="A0A1X7L924"/>
<keyword evidence="2" id="KW-0444">Lipid biosynthesis</keyword>
<reference evidence="8 9" key="1">
    <citation type="submission" date="2017-04" db="EMBL/GenBank/DDBJ databases">
        <authorList>
            <person name="Afonso C.L."/>
            <person name="Miller P.J."/>
            <person name="Scott M.A."/>
            <person name="Spackman E."/>
            <person name="Goraichik I."/>
            <person name="Dimitrov K.M."/>
            <person name="Suarez D.L."/>
            <person name="Swayne D.E."/>
        </authorList>
    </citation>
    <scope>NUCLEOTIDE SEQUENCE [LARGE SCALE GENOMIC DNA]</scope>
    <source>
        <strain evidence="8 9">DSM 22418</strain>
    </source>
</reference>
<keyword evidence="6" id="KW-1133">Transmembrane helix</keyword>
<dbReference type="CDD" id="cd07989">
    <property type="entry name" value="LPLAT_AGPAT-like"/>
    <property type="match status" value="1"/>
</dbReference>
<evidence type="ECO:0000256" key="2">
    <source>
        <dbReference type="ARBA" id="ARBA00022516"/>
    </source>
</evidence>
<dbReference type="InterPro" id="IPR002123">
    <property type="entry name" value="Plipid/glycerol_acylTrfase"/>
</dbReference>
<keyword evidence="9" id="KW-1185">Reference proteome</keyword>
<dbReference type="SMART" id="SM00563">
    <property type="entry name" value="PlsC"/>
    <property type="match status" value="1"/>
</dbReference>
<protein>
    <submittedName>
        <fullName evidence="8">1-acyl-sn-glycerol-3-phosphate acyltransferase</fullName>
    </submittedName>
</protein>
<evidence type="ECO:0000256" key="4">
    <source>
        <dbReference type="ARBA" id="ARBA00023098"/>
    </source>
</evidence>
<name>A0A1X7L924_9SPHI</name>
<evidence type="ECO:0000256" key="1">
    <source>
        <dbReference type="ARBA" id="ARBA00005189"/>
    </source>
</evidence>
<evidence type="ECO:0000313" key="8">
    <source>
        <dbReference type="EMBL" id="SMG49903.1"/>
    </source>
</evidence>
<dbReference type="EMBL" id="FXAU01000008">
    <property type="protein sequence ID" value="SMG49903.1"/>
    <property type="molecule type" value="Genomic_DNA"/>
</dbReference>
<feature type="transmembrane region" description="Helical" evidence="6">
    <location>
        <begin position="6"/>
        <end position="25"/>
    </location>
</feature>
<organism evidence="8 9">
    <name type="scientific">Sphingobacterium psychroaquaticum</name>
    <dbReference type="NCBI Taxonomy" id="561061"/>
    <lineage>
        <taxon>Bacteria</taxon>
        <taxon>Pseudomonadati</taxon>
        <taxon>Bacteroidota</taxon>
        <taxon>Sphingobacteriia</taxon>
        <taxon>Sphingobacteriales</taxon>
        <taxon>Sphingobacteriaceae</taxon>
        <taxon>Sphingobacterium</taxon>
    </lineage>
</organism>
<keyword evidence="3 8" id="KW-0808">Transferase</keyword>
<dbReference type="PANTHER" id="PTHR10434">
    <property type="entry name" value="1-ACYL-SN-GLYCEROL-3-PHOSPHATE ACYLTRANSFERASE"/>
    <property type="match status" value="1"/>
</dbReference>
<evidence type="ECO:0000256" key="5">
    <source>
        <dbReference type="ARBA" id="ARBA00023315"/>
    </source>
</evidence>